<dbReference type="EMBL" id="CAXKWB010038999">
    <property type="protein sequence ID" value="CAL4152649.1"/>
    <property type="molecule type" value="Genomic_DNA"/>
</dbReference>
<keyword evidence="1 3" id="KW-0479">Metal-binding</keyword>
<dbReference type="PROSITE" id="PS50089">
    <property type="entry name" value="ZF_RING_2"/>
    <property type="match status" value="1"/>
</dbReference>
<name>A0AAV2S0Y1_MEGNR</name>
<keyword evidence="2" id="KW-0862">Zinc</keyword>
<protein>
    <recommendedName>
        <fullName evidence="5">RING-type domain-containing protein</fullName>
    </recommendedName>
</protein>
<evidence type="ECO:0000256" key="2">
    <source>
        <dbReference type="ARBA" id="ARBA00022833"/>
    </source>
</evidence>
<evidence type="ECO:0000259" key="5">
    <source>
        <dbReference type="PROSITE" id="PS50089"/>
    </source>
</evidence>
<evidence type="ECO:0000256" key="1">
    <source>
        <dbReference type="ARBA" id="ARBA00022771"/>
    </source>
</evidence>
<feature type="coiled-coil region" evidence="4">
    <location>
        <begin position="166"/>
        <end position="200"/>
    </location>
</feature>
<reference evidence="6 7" key="1">
    <citation type="submission" date="2024-05" db="EMBL/GenBank/DDBJ databases">
        <authorList>
            <person name="Wallberg A."/>
        </authorList>
    </citation>
    <scope>NUCLEOTIDE SEQUENCE [LARGE SCALE GENOMIC DNA]</scope>
</reference>
<dbReference type="Proteomes" id="UP001497623">
    <property type="component" value="Unassembled WGS sequence"/>
</dbReference>
<evidence type="ECO:0000256" key="3">
    <source>
        <dbReference type="PROSITE-ProRule" id="PRU00175"/>
    </source>
</evidence>
<dbReference type="SUPFAM" id="SSF57850">
    <property type="entry name" value="RING/U-box"/>
    <property type="match status" value="1"/>
</dbReference>
<dbReference type="PANTHER" id="PTHR47156:SF10">
    <property type="entry name" value="E3 UBIQUITIN-PROTEIN LIGASE TRIM-21-RELATED"/>
    <property type="match status" value="1"/>
</dbReference>
<dbReference type="AlphaFoldDB" id="A0AAV2S0Y1"/>
<dbReference type="InterPro" id="IPR001841">
    <property type="entry name" value="Znf_RING"/>
</dbReference>
<sequence>TIIFGSRMEVPECNMCHVPLDEEEHQPRHLGCSHDACTACIKALINNGSFECPMCRRIIKANKAEDLPINHGVVQILRLFKGFKMSENKLEEEGATANVIEVCNIHKLTVDKKCVTCKVWICVQCKVFHIPDTGCVIQNSTEVLKTMKKEHKEKEEFALSFIRNELSSLSSKLSVTETEKKRLEKEIERLDNQHKNFQNAVEDGTKVLNEVVAAAENVDKANTSKEINGCCYIANEWHQFAQIWCKKNAKSGLTNSLLEV</sequence>
<keyword evidence="1 3" id="KW-0863">Zinc-finger</keyword>
<evidence type="ECO:0000256" key="4">
    <source>
        <dbReference type="SAM" id="Coils"/>
    </source>
</evidence>
<dbReference type="SUPFAM" id="SSF57845">
    <property type="entry name" value="B-box zinc-binding domain"/>
    <property type="match status" value="1"/>
</dbReference>
<comment type="caution">
    <text evidence="6">The sequence shown here is derived from an EMBL/GenBank/DDBJ whole genome shotgun (WGS) entry which is preliminary data.</text>
</comment>
<feature type="non-terminal residue" evidence="6">
    <location>
        <position position="1"/>
    </location>
</feature>
<accession>A0AAV2S0Y1</accession>
<keyword evidence="4" id="KW-0175">Coiled coil</keyword>
<feature type="domain" description="RING-type" evidence="5">
    <location>
        <begin position="13"/>
        <end position="56"/>
    </location>
</feature>
<dbReference type="SMART" id="SM00184">
    <property type="entry name" value="RING"/>
    <property type="match status" value="1"/>
</dbReference>
<dbReference type="PANTHER" id="PTHR47156">
    <property type="entry name" value="PROTEIN CBG20824"/>
    <property type="match status" value="1"/>
</dbReference>
<dbReference type="GO" id="GO:0008270">
    <property type="term" value="F:zinc ion binding"/>
    <property type="evidence" value="ECO:0007669"/>
    <property type="project" value="UniProtKB-KW"/>
</dbReference>
<dbReference type="InterPro" id="IPR013083">
    <property type="entry name" value="Znf_RING/FYVE/PHD"/>
</dbReference>
<evidence type="ECO:0000313" key="6">
    <source>
        <dbReference type="EMBL" id="CAL4152649.1"/>
    </source>
</evidence>
<dbReference type="InterPro" id="IPR052667">
    <property type="entry name" value="E3_ubiquitin-ligase_RING"/>
</dbReference>
<evidence type="ECO:0000313" key="7">
    <source>
        <dbReference type="Proteomes" id="UP001497623"/>
    </source>
</evidence>
<gene>
    <name evidence="6" type="ORF">MNOR_LOCUS31002</name>
</gene>
<proteinExistence type="predicted"/>
<dbReference type="Gene3D" id="3.30.40.10">
    <property type="entry name" value="Zinc/RING finger domain, C3HC4 (zinc finger)"/>
    <property type="match status" value="1"/>
</dbReference>
<keyword evidence="7" id="KW-1185">Reference proteome</keyword>
<organism evidence="6 7">
    <name type="scientific">Meganyctiphanes norvegica</name>
    <name type="common">Northern krill</name>
    <name type="synonym">Thysanopoda norvegica</name>
    <dbReference type="NCBI Taxonomy" id="48144"/>
    <lineage>
        <taxon>Eukaryota</taxon>
        <taxon>Metazoa</taxon>
        <taxon>Ecdysozoa</taxon>
        <taxon>Arthropoda</taxon>
        <taxon>Crustacea</taxon>
        <taxon>Multicrustacea</taxon>
        <taxon>Malacostraca</taxon>
        <taxon>Eumalacostraca</taxon>
        <taxon>Eucarida</taxon>
        <taxon>Euphausiacea</taxon>
        <taxon>Euphausiidae</taxon>
        <taxon>Meganyctiphanes</taxon>
    </lineage>
</organism>